<evidence type="ECO:0000313" key="3">
    <source>
        <dbReference type="Proteomes" id="UP001283361"/>
    </source>
</evidence>
<organism evidence="2 3">
    <name type="scientific">Elysia crispata</name>
    <name type="common">lettuce slug</name>
    <dbReference type="NCBI Taxonomy" id="231223"/>
    <lineage>
        <taxon>Eukaryota</taxon>
        <taxon>Metazoa</taxon>
        <taxon>Spiralia</taxon>
        <taxon>Lophotrochozoa</taxon>
        <taxon>Mollusca</taxon>
        <taxon>Gastropoda</taxon>
        <taxon>Heterobranchia</taxon>
        <taxon>Euthyneura</taxon>
        <taxon>Panpulmonata</taxon>
        <taxon>Sacoglossa</taxon>
        <taxon>Placobranchoidea</taxon>
        <taxon>Plakobranchidae</taxon>
        <taxon>Elysia</taxon>
    </lineage>
</organism>
<evidence type="ECO:0000256" key="1">
    <source>
        <dbReference type="SAM" id="MobiDB-lite"/>
    </source>
</evidence>
<gene>
    <name evidence="2" type="ORF">RRG08_008671</name>
</gene>
<accession>A0AAE1CP57</accession>
<keyword evidence="3" id="KW-1185">Reference proteome</keyword>
<name>A0AAE1CP57_9GAST</name>
<dbReference type="EMBL" id="JAWDGP010007354">
    <property type="protein sequence ID" value="KAK3723867.1"/>
    <property type="molecule type" value="Genomic_DNA"/>
</dbReference>
<proteinExistence type="predicted"/>
<protein>
    <submittedName>
        <fullName evidence="2">Uncharacterized protein</fullName>
    </submittedName>
</protein>
<sequence>MVDVLRATRRLAGSDEERTLVLTTTTILRVVPTNYLCDKIIGDFGPLLSLSAARRVDGMYLRLLFFCTSDGSIPCVSGPRPAQLLFPAIDRWKCLALSDRVLARKPARCSSTHTPPRKGKKKDMYQTNDEAPTQLHVVSHEEPLICDFVCYNPSTEITANHIWHSSNPLPPADGLRQSPVGGDPRRNKPQDIAGRSALPLHRRWKLLEGERSLCS</sequence>
<evidence type="ECO:0000313" key="2">
    <source>
        <dbReference type="EMBL" id="KAK3723867.1"/>
    </source>
</evidence>
<feature type="region of interest" description="Disordered" evidence="1">
    <location>
        <begin position="168"/>
        <end position="196"/>
    </location>
</feature>
<comment type="caution">
    <text evidence="2">The sequence shown here is derived from an EMBL/GenBank/DDBJ whole genome shotgun (WGS) entry which is preliminary data.</text>
</comment>
<dbReference type="AlphaFoldDB" id="A0AAE1CP57"/>
<reference evidence="2" key="1">
    <citation type="journal article" date="2023" name="G3 (Bethesda)">
        <title>A reference genome for the long-term kleptoplast-retaining sea slug Elysia crispata morphotype clarki.</title>
        <authorList>
            <person name="Eastman K.E."/>
            <person name="Pendleton A.L."/>
            <person name="Shaikh M.A."/>
            <person name="Suttiyut T."/>
            <person name="Ogas R."/>
            <person name="Tomko P."/>
            <person name="Gavelis G."/>
            <person name="Widhalm J.R."/>
            <person name="Wisecaver J.H."/>
        </authorList>
    </citation>
    <scope>NUCLEOTIDE SEQUENCE</scope>
    <source>
        <strain evidence="2">ECLA1</strain>
    </source>
</reference>
<feature type="region of interest" description="Disordered" evidence="1">
    <location>
        <begin position="106"/>
        <end position="125"/>
    </location>
</feature>
<dbReference type="Proteomes" id="UP001283361">
    <property type="component" value="Unassembled WGS sequence"/>
</dbReference>